<dbReference type="NCBIfam" id="TIGR00368">
    <property type="entry name" value="YifB family Mg chelatase-like AAA ATPase"/>
    <property type="match status" value="1"/>
</dbReference>
<dbReference type="SUPFAM" id="SSF54211">
    <property type="entry name" value="Ribosomal protein S5 domain 2-like"/>
    <property type="match status" value="1"/>
</dbReference>
<dbReference type="InterPro" id="IPR045006">
    <property type="entry name" value="CHLI-like"/>
</dbReference>
<feature type="domain" description="Mg chelatase-related protein C-terminal" evidence="2">
    <location>
        <begin position="405"/>
        <end position="500"/>
    </location>
</feature>
<reference evidence="3" key="1">
    <citation type="submission" date="2021-10" db="EMBL/GenBank/DDBJ databases">
        <title>Anaerobic single-cell dispensing facilitates the cultivation of human gut bacteria.</title>
        <authorList>
            <person name="Afrizal A."/>
        </authorList>
    </citation>
    <scope>NUCLEOTIDE SEQUENCE</scope>
    <source>
        <strain evidence="3">CLA-AA-H274</strain>
    </source>
</reference>
<dbReference type="SUPFAM" id="SSF52540">
    <property type="entry name" value="P-loop containing nucleoside triphosphate hydrolases"/>
    <property type="match status" value="1"/>
</dbReference>
<dbReference type="InterPro" id="IPR014721">
    <property type="entry name" value="Ribsml_uS5_D2-typ_fold_subgr"/>
</dbReference>
<dbReference type="Gene3D" id="3.40.50.300">
    <property type="entry name" value="P-loop containing nucleotide triphosphate hydrolases"/>
    <property type="match status" value="1"/>
</dbReference>
<dbReference type="Pfam" id="PF01078">
    <property type="entry name" value="Mg_chelatase"/>
    <property type="match status" value="1"/>
</dbReference>
<dbReference type="Pfam" id="PF13335">
    <property type="entry name" value="Mg_chelatase_C"/>
    <property type="match status" value="1"/>
</dbReference>
<dbReference type="InterPro" id="IPR020568">
    <property type="entry name" value="Ribosomal_Su5_D2-typ_SF"/>
</dbReference>
<dbReference type="PANTHER" id="PTHR32039">
    <property type="entry name" value="MAGNESIUM-CHELATASE SUBUNIT CHLI"/>
    <property type="match status" value="1"/>
</dbReference>
<comment type="caution">
    <text evidence="3">The sequence shown here is derived from an EMBL/GenBank/DDBJ whole genome shotgun (WGS) entry which is preliminary data.</text>
</comment>
<evidence type="ECO:0000259" key="2">
    <source>
        <dbReference type="Pfam" id="PF13335"/>
    </source>
</evidence>
<feature type="domain" description="Magnesium chelatase ChlI-like catalytic" evidence="1">
    <location>
        <begin position="192"/>
        <end position="396"/>
    </location>
</feature>
<proteinExistence type="predicted"/>
<dbReference type="InterPro" id="IPR004482">
    <property type="entry name" value="Mg_chelat-rel"/>
</dbReference>
<dbReference type="AlphaFoldDB" id="A0AAE3AU81"/>
<keyword evidence="4" id="KW-1185">Reference proteome</keyword>
<organism evidence="3 4">
    <name type="scientific">Brotaphodocola catenula</name>
    <dbReference type="NCBI Taxonomy" id="2885361"/>
    <lineage>
        <taxon>Bacteria</taxon>
        <taxon>Bacillati</taxon>
        <taxon>Bacillota</taxon>
        <taxon>Clostridia</taxon>
        <taxon>Lachnospirales</taxon>
        <taxon>Lachnospiraceae</taxon>
        <taxon>Brotaphodocola</taxon>
    </lineage>
</organism>
<gene>
    <name evidence="3" type="ORF">LKD32_11150</name>
</gene>
<dbReference type="Gene3D" id="3.30.230.10">
    <property type="match status" value="1"/>
</dbReference>
<dbReference type="RefSeq" id="WP_308451730.1">
    <property type="nucleotide sequence ID" value="NZ_JAJEPU010000035.1"/>
</dbReference>
<dbReference type="PANTHER" id="PTHR32039:SF7">
    <property type="entry name" value="COMPETENCE PROTEIN COMM"/>
    <property type="match status" value="1"/>
</dbReference>
<dbReference type="Pfam" id="PF13541">
    <property type="entry name" value="ChlI"/>
    <property type="match status" value="1"/>
</dbReference>
<dbReference type="EMBL" id="JAJEPU010000035">
    <property type="protein sequence ID" value="MCC2165417.1"/>
    <property type="molecule type" value="Genomic_DNA"/>
</dbReference>
<dbReference type="Proteomes" id="UP001198962">
    <property type="component" value="Unassembled WGS sequence"/>
</dbReference>
<dbReference type="InterPro" id="IPR025158">
    <property type="entry name" value="Mg_chelat-rel_C"/>
</dbReference>
<sequence>MFKRAFSAGLLGVNGCVIQVEADVSDGLPGFHMVGFLASEVKEAEQRVRTAIKNSGFTLPPKKVTINLSPANLRKEGTGYDFSIAIAVLSAHGIIKSEILESSGFLGELGLDGSLKPVRGVLSMVLAMGKTGIRRCFLPEENVQEGLAGEVMEIVKVQTLAELVSLIRDPDSIVYEKADENTSQPPISYSVDFSEVNGQLLMRRATEVAVAGRHNLLYIGPPGSGKSMMASRIPTIMPKLSREEQMEISQIYSICGLLPPGQALMGLRPFRAPHHTITAQALAGGGSRPRPGEISLASRGVLFLDELPEFQRQTLEILRQPLEEHRVTVARISGSFEFPAHFMLVSAMNPCPCGYYPDRKRCRCSKMQVRRYADRISRPLLDRIDICVEASSVAFEEIRTKQKNESSETIRKRVEMARKIQRARFADTGIYFNSEMGGRQIERFCELGATEEQFLEKIYKRLSLSARGCHKILKVARTIADLEQSEQILQSHLAEAVSYREIEEIYWGGQGEREKLTNQSFSKQEHKSQFTAKK</sequence>
<dbReference type="GO" id="GO:0005524">
    <property type="term" value="F:ATP binding"/>
    <property type="evidence" value="ECO:0007669"/>
    <property type="project" value="InterPro"/>
</dbReference>
<protein>
    <submittedName>
        <fullName evidence="3">YifB family Mg chelatase-like AAA ATPase</fullName>
    </submittedName>
</protein>
<dbReference type="InterPro" id="IPR027417">
    <property type="entry name" value="P-loop_NTPase"/>
</dbReference>
<name>A0AAE3AU81_9FIRM</name>
<dbReference type="InterPro" id="IPR000523">
    <property type="entry name" value="Mg_chelatse_chII-like_cat_dom"/>
</dbReference>
<evidence type="ECO:0000313" key="4">
    <source>
        <dbReference type="Proteomes" id="UP001198962"/>
    </source>
</evidence>
<accession>A0AAE3AU81</accession>
<evidence type="ECO:0000313" key="3">
    <source>
        <dbReference type="EMBL" id="MCC2165417.1"/>
    </source>
</evidence>
<evidence type="ECO:0000259" key="1">
    <source>
        <dbReference type="Pfam" id="PF01078"/>
    </source>
</evidence>